<dbReference type="Proteomes" id="UP001381693">
    <property type="component" value="Unassembled WGS sequence"/>
</dbReference>
<gene>
    <name evidence="2" type="ORF">SK128_015980</name>
</gene>
<dbReference type="EMBL" id="JAXCGZ010021274">
    <property type="protein sequence ID" value="KAK7055017.1"/>
    <property type="molecule type" value="Genomic_DNA"/>
</dbReference>
<dbReference type="InterPro" id="IPR055261">
    <property type="entry name" value="PI_transfer_N"/>
</dbReference>
<dbReference type="Pfam" id="PF02121">
    <property type="entry name" value="IP_trans"/>
    <property type="match status" value="1"/>
</dbReference>
<proteinExistence type="predicted"/>
<sequence>MFIKEYRVFMPLTLEEYNIAQLYGVAEASKNETGGGEGVEILKNEPFADKSFLDGHFTSGQYTYKIYHLQKKVPAFIRLIAPEGLLEFHEESWNAYPYSKTVLSNPYMKENYTLSIESLHVADRGRQENVHRLPPEIWNSVEVVPIDIVNYPISHSDYKSKEDPSLFRSKKTGRGPIKGRKWWKKTEPIMTCYKLVKCEFKWFGLQTVMEINIQDFERRIFTVFHRQLFCWMDEWYGLSMEEIRRLENRTMKELGRQIKTGEIRGTVG</sequence>
<organism evidence="2 3">
    <name type="scientific">Halocaridina rubra</name>
    <name type="common">Hawaiian red shrimp</name>
    <dbReference type="NCBI Taxonomy" id="373956"/>
    <lineage>
        <taxon>Eukaryota</taxon>
        <taxon>Metazoa</taxon>
        <taxon>Ecdysozoa</taxon>
        <taxon>Arthropoda</taxon>
        <taxon>Crustacea</taxon>
        <taxon>Multicrustacea</taxon>
        <taxon>Malacostraca</taxon>
        <taxon>Eumalacostraca</taxon>
        <taxon>Eucarida</taxon>
        <taxon>Decapoda</taxon>
        <taxon>Pleocyemata</taxon>
        <taxon>Caridea</taxon>
        <taxon>Atyoidea</taxon>
        <taxon>Atyidae</taxon>
        <taxon>Halocaridina</taxon>
    </lineage>
</organism>
<dbReference type="GO" id="GO:0005737">
    <property type="term" value="C:cytoplasm"/>
    <property type="evidence" value="ECO:0007669"/>
    <property type="project" value="UniProtKB-ARBA"/>
</dbReference>
<protein>
    <recommendedName>
        <fullName evidence="1">Phosphatidylinositol transfer protein N-terminal domain-containing protein</fullName>
    </recommendedName>
</protein>
<evidence type="ECO:0000259" key="1">
    <source>
        <dbReference type="Pfam" id="PF02121"/>
    </source>
</evidence>
<dbReference type="InterPro" id="IPR023393">
    <property type="entry name" value="START-like_dom_sf"/>
</dbReference>
<dbReference type="SUPFAM" id="SSF55961">
    <property type="entry name" value="Bet v1-like"/>
    <property type="match status" value="1"/>
</dbReference>
<dbReference type="AlphaFoldDB" id="A0AAN8ZUM2"/>
<dbReference type="PANTHER" id="PTHR10658:SF11">
    <property type="entry name" value="VIBRATOR, ISOFORM B"/>
    <property type="match status" value="1"/>
</dbReference>
<dbReference type="GO" id="GO:0071944">
    <property type="term" value="C:cell periphery"/>
    <property type="evidence" value="ECO:0007669"/>
    <property type="project" value="UniProtKB-ARBA"/>
</dbReference>
<dbReference type="GO" id="GO:0031210">
    <property type="term" value="F:phosphatidylcholine binding"/>
    <property type="evidence" value="ECO:0007669"/>
    <property type="project" value="TreeGrafter"/>
</dbReference>
<name>A0AAN8ZUM2_HALRR</name>
<feature type="domain" description="Phosphatidylinositol transfer protein N-terminal" evidence="1">
    <location>
        <begin position="1"/>
        <end position="251"/>
    </location>
</feature>
<dbReference type="GO" id="GO:0008525">
    <property type="term" value="F:phosphatidylcholine transporter activity"/>
    <property type="evidence" value="ECO:0007669"/>
    <property type="project" value="TreeGrafter"/>
</dbReference>
<keyword evidence="3" id="KW-1185">Reference proteome</keyword>
<reference evidence="2 3" key="1">
    <citation type="submission" date="2023-11" db="EMBL/GenBank/DDBJ databases">
        <title>Halocaridina rubra genome assembly.</title>
        <authorList>
            <person name="Smith C."/>
        </authorList>
    </citation>
    <scope>NUCLEOTIDE SEQUENCE [LARGE SCALE GENOMIC DNA]</scope>
    <source>
        <strain evidence="2">EP-1</strain>
        <tissue evidence="2">Whole</tissue>
    </source>
</reference>
<evidence type="ECO:0000313" key="2">
    <source>
        <dbReference type="EMBL" id="KAK7055017.1"/>
    </source>
</evidence>
<dbReference type="PANTHER" id="PTHR10658">
    <property type="entry name" value="PHOSPHATIDYLINOSITOL TRANSFER PROTEIN"/>
    <property type="match status" value="1"/>
</dbReference>
<dbReference type="GO" id="GO:0008526">
    <property type="term" value="F:phosphatidylinositol transfer activity"/>
    <property type="evidence" value="ECO:0007669"/>
    <property type="project" value="TreeGrafter"/>
</dbReference>
<accession>A0AAN8ZUM2</accession>
<dbReference type="GO" id="GO:0035091">
    <property type="term" value="F:phosphatidylinositol binding"/>
    <property type="evidence" value="ECO:0007669"/>
    <property type="project" value="TreeGrafter"/>
</dbReference>
<evidence type="ECO:0000313" key="3">
    <source>
        <dbReference type="Proteomes" id="UP001381693"/>
    </source>
</evidence>
<dbReference type="Gene3D" id="3.30.530.20">
    <property type="match status" value="1"/>
</dbReference>
<dbReference type="FunFam" id="3.30.530.20:FF:000028">
    <property type="entry name" value="Phosphatidylinositol transfer protein 5"/>
    <property type="match status" value="1"/>
</dbReference>
<dbReference type="PRINTS" id="PR00391">
    <property type="entry name" value="PITRANSFER"/>
</dbReference>
<dbReference type="InterPro" id="IPR001666">
    <property type="entry name" value="PI_transfer"/>
</dbReference>
<comment type="caution">
    <text evidence="2">The sequence shown here is derived from an EMBL/GenBank/DDBJ whole genome shotgun (WGS) entry which is preliminary data.</text>
</comment>